<protein>
    <submittedName>
        <fullName evidence="1">Uncharacterized protein</fullName>
    </submittedName>
</protein>
<name>A0A2I0UJ14_LIMLA</name>
<evidence type="ECO:0000313" key="1">
    <source>
        <dbReference type="EMBL" id="PKU46044.1"/>
    </source>
</evidence>
<keyword evidence="2" id="KW-1185">Reference proteome</keyword>
<sequence length="134" mass="15334">MLPSALPLIESHTVCGDIDPFKSEKFHGYRISWTLTLFLKLDPNAIFKAKWIPSVDSVWYKQENGELQSPNRNPWLLTACLEQPPHLSFKDGGQCQTLMEDFSSLLVMLRKGDHEKWRKDGGSFRVSPGNMLNK</sequence>
<dbReference type="EMBL" id="KZ505730">
    <property type="protein sequence ID" value="PKU46044.1"/>
    <property type="molecule type" value="Genomic_DNA"/>
</dbReference>
<reference evidence="2" key="2">
    <citation type="submission" date="2017-12" db="EMBL/GenBank/DDBJ databases">
        <title>Genome sequence of the Bar-tailed Godwit (Limosa lapponica baueri).</title>
        <authorList>
            <person name="Lima N.C.B."/>
            <person name="Parody-Merino A.M."/>
            <person name="Battley P.F."/>
            <person name="Fidler A.E."/>
            <person name="Prosdocimi F."/>
        </authorList>
    </citation>
    <scope>NUCLEOTIDE SEQUENCE [LARGE SCALE GENOMIC DNA]</scope>
</reference>
<gene>
    <name evidence="1" type="ORF">llap_3664</name>
</gene>
<dbReference type="Proteomes" id="UP000233556">
    <property type="component" value="Unassembled WGS sequence"/>
</dbReference>
<organism evidence="1 2">
    <name type="scientific">Limosa lapponica baueri</name>
    <dbReference type="NCBI Taxonomy" id="1758121"/>
    <lineage>
        <taxon>Eukaryota</taxon>
        <taxon>Metazoa</taxon>
        <taxon>Chordata</taxon>
        <taxon>Craniata</taxon>
        <taxon>Vertebrata</taxon>
        <taxon>Euteleostomi</taxon>
        <taxon>Archelosauria</taxon>
        <taxon>Archosauria</taxon>
        <taxon>Dinosauria</taxon>
        <taxon>Saurischia</taxon>
        <taxon>Theropoda</taxon>
        <taxon>Coelurosauria</taxon>
        <taxon>Aves</taxon>
        <taxon>Neognathae</taxon>
        <taxon>Neoaves</taxon>
        <taxon>Charadriiformes</taxon>
        <taxon>Scolopacidae</taxon>
        <taxon>Limosa</taxon>
    </lineage>
</organism>
<accession>A0A2I0UJ14</accession>
<evidence type="ECO:0000313" key="2">
    <source>
        <dbReference type="Proteomes" id="UP000233556"/>
    </source>
</evidence>
<dbReference type="AlphaFoldDB" id="A0A2I0UJ14"/>
<proteinExistence type="predicted"/>
<reference evidence="2" key="1">
    <citation type="submission" date="2017-11" db="EMBL/GenBank/DDBJ databases">
        <authorList>
            <person name="Lima N.C."/>
            <person name="Parody-Merino A.M."/>
            <person name="Battley P.F."/>
            <person name="Fidler A.E."/>
            <person name="Prosdocimi F."/>
        </authorList>
    </citation>
    <scope>NUCLEOTIDE SEQUENCE [LARGE SCALE GENOMIC DNA]</scope>
</reference>